<evidence type="ECO:0000256" key="1">
    <source>
        <dbReference type="SAM" id="MobiDB-lite"/>
    </source>
</evidence>
<name>A0A5E4RAR1_9BURK</name>
<proteinExistence type="predicted"/>
<accession>A0A5E4RAR1</accession>
<organism evidence="2 3">
    <name type="scientific">Pandoraea cepalis</name>
    <dbReference type="NCBI Taxonomy" id="2508294"/>
    <lineage>
        <taxon>Bacteria</taxon>
        <taxon>Pseudomonadati</taxon>
        <taxon>Pseudomonadota</taxon>
        <taxon>Betaproteobacteria</taxon>
        <taxon>Burkholderiales</taxon>
        <taxon>Burkholderiaceae</taxon>
        <taxon>Pandoraea</taxon>
    </lineage>
</organism>
<feature type="compositionally biased region" description="Basic residues" evidence="1">
    <location>
        <begin position="17"/>
        <end position="29"/>
    </location>
</feature>
<sequence>MADHPWPSCRPLQPARCRGRLPTRPRQRHLAAGAATAPWSMTRRRPVARMTRGMCRPLVRGVRRTTRTSHQRKRWRRHHARALAPTIRAMARRVAIRHAPHDSERSARRTFEVINRHLRLLLSYVVSDARDARRVSPSPDPANTVCRHCPSRDESVRRHSDGCRSRRSAWATTASHMHSECRPRH</sequence>
<feature type="region of interest" description="Disordered" evidence="1">
    <location>
        <begin position="1"/>
        <end position="37"/>
    </location>
</feature>
<evidence type="ECO:0000313" key="2">
    <source>
        <dbReference type="EMBL" id="VVD60330.1"/>
    </source>
</evidence>
<dbReference type="AlphaFoldDB" id="A0A5E4RAR1"/>
<gene>
    <name evidence="2" type="ORF">PCE31106_00063</name>
</gene>
<protein>
    <submittedName>
        <fullName evidence="2">Uncharacterized protein</fullName>
    </submittedName>
</protein>
<dbReference type="Proteomes" id="UP000384354">
    <property type="component" value="Unassembled WGS sequence"/>
</dbReference>
<dbReference type="EMBL" id="CABPSL010000001">
    <property type="protein sequence ID" value="VVD60330.1"/>
    <property type="molecule type" value="Genomic_DNA"/>
</dbReference>
<evidence type="ECO:0000313" key="3">
    <source>
        <dbReference type="Proteomes" id="UP000384354"/>
    </source>
</evidence>
<reference evidence="2 3" key="1">
    <citation type="submission" date="2019-08" db="EMBL/GenBank/DDBJ databases">
        <authorList>
            <person name="Peeters C."/>
        </authorList>
    </citation>
    <scope>NUCLEOTIDE SEQUENCE [LARGE SCALE GENOMIC DNA]</scope>
    <source>
        <strain evidence="2 3">LMG 31106</strain>
    </source>
</reference>